<keyword evidence="4 10" id="KW-0963">Cytoplasm</keyword>
<dbReference type="GO" id="GO:0006614">
    <property type="term" value="P:SRP-dependent cotranslational protein targeting to membrane"/>
    <property type="evidence" value="ECO:0007669"/>
    <property type="project" value="InterPro"/>
</dbReference>
<evidence type="ECO:0000256" key="9">
    <source>
        <dbReference type="ARBA" id="ARBA00029498"/>
    </source>
</evidence>
<dbReference type="GO" id="GO:0005730">
    <property type="term" value="C:nucleolus"/>
    <property type="evidence" value="ECO:0007669"/>
    <property type="project" value="UniProtKB-SubCell"/>
</dbReference>
<feature type="compositionally biased region" description="Low complexity" evidence="11">
    <location>
        <begin position="508"/>
        <end position="521"/>
    </location>
</feature>
<dbReference type="FunCoup" id="B2W3I1">
    <property type="interactions" value="912"/>
</dbReference>
<keyword evidence="5 10" id="KW-0694">RNA-binding</keyword>
<sequence>MSNSPIDAPRRHTPQLHLHTSNSNSKRTMDITKFVTDYRESAFLVGDYNTYRDQLSRRLRIVNRKLGRATPKNAKYAAKAPVTAEDISKNKEALHVLLLSSERAWAQAMAMKASHSEDKADKNITGSTRRHIVSRLQKAVQHAKQMVDLVSDTSASGATEMDVLEARAYAYALAGAQEFEKQAEGTKSKNAKSDRWATCLKNYSVARVIYSCLLKATKKDLFKDVLAGTIDPSIRYAAYQSRIPRTVGVPAVAIKYFPQDEAELVQAVKNVDPAALQEEEAVSSHSHITWRGRTANVVDAAIGQALASVDTASAALDQSTSSSTSPKDRANAYDDILIASQDAVDATRRAIEELEKEGVDEGDARMQDLRVTNLAVNYDLISWRVGRNRVLIGKDDGLTFPANPPQKPRRQRKDGKEWAEREEPTGRKLARLRERIALYDAILQSIDSVKDLRGAARDTAFVAELDGQRTYFQALKCLNLSHSYAFLSTPKQALALCNRALSLAAQAASAPRSDPSPSSKAPKLEVSAEQTQTLKTSLENLNSHYRGVVALSQLFANSDTASKAGLANAAPVVERLNEYPSSGSVDLKNLVTWPPKLKPVPVKPLFLDVAWNYVEYPGRAPQVQEPEPEKAPVEEKKEEKPQAKKGWFSFGR</sequence>
<feature type="compositionally biased region" description="Basic and acidic residues" evidence="11">
    <location>
        <begin position="627"/>
        <end position="642"/>
    </location>
</feature>
<feature type="region of interest" description="Disordered" evidence="11">
    <location>
        <begin position="618"/>
        <end position="652"/>
    </location>
</feature>
<protein>
    <recommendedName>
        <fullName evidence="9 10">Signal recognition particle subunit SRP68</fullName>
        <shortName evidence="10">SRP68</shortName>
    </recommendedName>
</protein>
<evidence type="ECO:0000256" key="2">
    <source>
        <dbReference type="ARBA" id="ARBA00004604"/>
    </source>
</evidence>
<dbReference type="OMA" id="NYDLISW"/>
<dbReference type="InParanoid" id="B2W3I1"/>
<comment type="similarity">
    <text evidence="3 10">Belongs to the SRP68 family.</text>
</comment>
<dbReference type="GO" id="GO:0008312">
    <property type="term" value="F:7S RNA binding"/>
    <property type="evidence" value="ECO:0007669"/>
    <property type="project" value="InterPro"/>
</dbReference>
<evidence type="ECO:0000313" key="13">
    <source>
        <dbReference type="Proteomes" id="UP000001471"/>
    </source>
</evidence>
<dbReference type="EMBL" id="DS231618">
    <property type="protein sequence ID" value="EDU47938.1"/>
    <property type="molecule type" value="Genomic_DNA"/>
</dbReference>
<dbReference type="Gene3D" id="1.10.3450.40">
    <property type="entry name" value="Signal recognition particle, SRP68 subunit, RNA-binding domain"/>
    <property type="match status" value="1"/>
</dbReference>
<evidence type="ECO:0000256" key="4">
    <source>
        <dbReference type="ARBA" id="ARBA00022490"/>
    </source>
</evidence>
<comment type="function">
    <text evidence="10">Component of the signal recognition particle (SRP) complex, a ribonucleoprotein complex that mediates the cotranslational targeting of secretory and membrane proteins to the endoplasmic reticulum (ER). The SRP complex interacts with the signal sequence in nascent secretory and membrane proteins and directs them to the membrane of the ER.</text>
</comment>
<name>B2W3I1_PYRTR</name>
<feature type="region of interest" description="Disordered" evidence="11">
    <location>
        <begin position="1"/>
        <end position="24"/>
    </location>
</feature>
<dbReference type="eggNOG" id="KOG2460">
    <property type="taxonomic scope" value="Eukaryota"/>
</dbReference>
<dbReference type="PANTHER" id="PTHR12860">
    <property type="entry name" value="SIGNAL RECOGNITION PARTICLE 68 KDA PROTEIN"/>
    <property type="match status" value="1"/>
</dbReference>
<dbReference type="GO" id="GO:0005047">
    <property type="term" value="F:signal recognition particle binding"/>
    <property type="evidence" value="ECO:0007669"/>
    <property type="project" value="InterPro"/>
</dbReference>
<dbReference type="InterPro" id="IPR026258">
    <property type="entry name" value="SRP68"/>
</dbReference>
<feature type="compositionally biased region" description="Basic and acidic residues" evidence="11">
    <location>
        <begin position="414"/>
        <end position="425"/>
    </location>
</feature>
<gene>
    <name evidence="12" type="ORF">PTRG_05031</name>
</gene>
<evidence type="ECO:0000256" key="10">
    <source>
        <dbReference type="PIRNR" id="PIRNR038995"/>
    </source>
</evidence>
<dbReference type="GO" id="GO:0005786">
    <property type="term" value="C:signal recognition particle, endoplasmic reticulum targeting"/>
    <property type="evidence" value="ECO:0007669"/>
    <property type="project" value="UniProtKB-KW"/>
</dbReference>
<proteinExistence type="inferred from homology"/>
<evidence type="ECO:0000256" key="11">
    <source>
        <dbReference type="SAM" id="MobiDB-lite"/>
    </source>
</evidence>
<dbReference type="InterPro" id="IPR038253">
    <property type="entry name" value="SRP68_N_sf"/>
</dbReference>
<evidence type="ECO:0000256" key="1">
    <source>
        <dbReference type="ARBA" id="ARBA00004496"/>
    </source>
</evidence>
<dbReference type="Proteomes" id="UP000001471">
    <property type="component" value="Unassembled WGS sequence"/>
</dbReference>
<keyword evidence="7" id="KW-0539">Nucleus</keyword>
<dbReference type="Pfam" id="PF16969">
    <property type="entry name" value="SRP68"/>
    <property type="match status" value="1"/>
</dbReference>
<evidence type="ECO:0000256" key="7">
    <source>
        <dbReference type="ARBA" id="ARBA00023242"/>
    </source>
</evidence>
<dbReference type="AlphaFoldDB" id="B2W3I1"/>
<dbReference type="STRING" id="426418.B2W3I1"/>
<organism evidence="12 13">
    <name type="scientific">Pyrenophora tritici-repentis (strain Pt-1C-BFP)</name>
    <name type="common">Wheat tan spot fungus</name>
    <name type="synonym">Drechslera tritici-repentis</name>
    <dbReference type="NCBI Taxonomy" id="426418"/>
    <lineage>
        <taxon>Eukaryota</taxon>
        <taxon>Fungi</taxon>
        <taxon>Dikarya</taxon>
        <taxon>Ascomycota</taxon>
        <taxon>Pezizomycotina</taxon>
        <taxon>Dothideomycetes</taxon>
        <taxon>Pleosporomycetidae</taxon>
        <taxon>Pleosporales</taxon>
        <taxon>Pleosporineae</taxon>
        <taxon>Pleosporaceae</taxon>
        <taxon>Pyrenophora</taxon>
    </lineage>
</organism>
<evidence type="ECO:0000256" key="6">
    <source>
        <dbReference type="ARBA" id="ARBA00023135"/>
    </source>
</evidence>
<reference evidence="13" key="1">
    <citation type="journal article" date="2013" name="G3 (Bethesda)">
        <title>Comparative genomics of a plant-pathogenic fungus, Pyrenophora tritici-repentis, reveals transduplication and the impact of repeat elements on pathogenicity and population divergence.</title>
        <authorList>
            <person name="Manning V.A."/>
            <person name="Pandelova I."/>
            <person name="Dhillon B."/>
            <person name="Wilhelm L.J."/>
            <person name="Goodwin S.B."/>
            <person name="Berlin A.M."/>
            <person name="Figueroa M."/>
            <person name="Freitag M."/>
            <person name="Hane J.K."/>
            <person name="Henrissat B."/>
            <person name="Holman W.H."/>
            <person name="Kodira C.D."/>
            <person name="Martin J."/>
            <person name="Oliver R.P."/>
            <person name="Robbertse B."/>
            <person name="Schackwitz W."/>
            <person name="Schwartz D.C."/>
            <person name="Spatafora J.W."/>
            <person name="Turgeon B.G."/>
            <person name="Yandava C."/>
            <person name="Young S."/>
            <person name="Zhou S."/>
            <person name="Zeng Q."/>
            <person name="Grigoriev I.V."/>
            <person name="Ma L.-J."/>
            <person name="Ciuffetti L.M."/>
        </authorList>
    </citation>
    <scope>NUCLEOTIDE SEQUENCE [LARGE SCALE GENOMIC DNA]</scope>
    <source>
        <strain evidence="13">Pt-1C-BFP</strain>
    </source>
</reference>
<dbReference type="InterPro" id="IPR034652">
    <property type="entry name" value="SRP68-RBD"/>
</dbReference>
<dbReference type="GO" id="GO:0030942">
    <property type="term" value="F:endoplasmic reticulum signal peptide binding"/>
    <property type="evidence" value="ECO:0007669"/>
    <property type="project" value="InterPro"/>
</dbReference>
<dbReference type="OrthoDB" id="10255118at2759"/>
<dbReference type="PIRSF" id="PIRSF038995">
    <property type="entry name" value="SRP68"/>
    <property type="match status" value="1"/>
</dbReference>
<dbReference type="CDD" id="cd15481">
    <property type="entry name" value="SRP68-RBD"/>
    <property type="match status" value="1"/>
</dbReference>
<dbReference type="KEGG" id="ptrr:6343276"/>
<dbReference type="GeneID" id="6343276"/>
<feature type="region of interest" description="Disordered" evidence="11">
    <location>
        <begin position="508"/>
        <end position="528"/>
    </location>
</feature>
<evidence type="ECO:0000256" key="3">
    <source>
        <dbReference type="ARBA" id="ARBA00009352"/>
    </source>
</evidence>
<evidence type="ECO:0000313" key="12">
    <source>
        <dbReference type="EMBL" id="EDU47938.1"/>
    </source>
</evidence>
<dbReference type="PANTHER" id="PTHR12860:SF0">
    <property type="entry name" value="SIGNAL RECOGNITION PARTICLE SUBUNIT SRP68"/>
    <property type="match status" value="1"/>
</dbReference>
<evidence type="ECO:0000256" key="5">
    <source>
        <dbReference type="ARBA" id="ARBA00022884"/>
    </source>
</evidence>
<dbReference type="HOGENOM" id="CLU_018649_2_0_1"/>
<keyword evidence="6 10" id="KW-0733">Signal recognition particle</keyword>
<keyword evidence="8 10" id="KW-0687">Ribonucleoprotein</keyword>
<accession>B2W3I1</accession>
<evidence type="ECO:0000256" key="8">
    <source>
        <dbReference type="ARBA" id="ARBA00023274"/>
    </source>
</evidence>
<feature type="region of interest" description="Disordered" evidence="11">
    <location>
        <begin position="396"/>
        <end position="425"/>
    </location>
</feature>
<comment type="subcellular location">
    <subcellularLocation>
        <location evidence="1 10">Cytoplasm</location>
    </subcellularLocation>
    <subcellularLocation>
        <location evidence="2">Nucleus</location>
        <location evidence="2">Nucleolus</location>
    </subcellularLocation>
</comment>